<dbReference type="SMART" id="SM00194">
    <property type="entry name" value="PTPc"/>
    <property type="match status" value="1"/>
</dbReference>
<dbReference type="SUPFAM" id="SSF52799">
    <property type="entry name" value="(Phosphotyrosine protein) phosphatases II"/>
    <property type="match status" value="1"/>
</dbReference>
<dbReference type="InterPro" id="IPR050348">
    <property type="entry name" value="Protein-Tyr_Phosphatase"/>
</dbReference>
<evidence type="ECO:0000313" key="4">
    <source>
        <dbReference type="EMBL" id="KAJ8352198.1"/>
    </source>
</evidence>
<keyword evidence="2" id="KW-0378">Hydrolase</keyword>
<keyword evidence="2" id="KW-0904">Protein phosphatase</keyword>
<dbReference type="EMBL" id="JAINUF010000008">
    <property type="protein sequence ID" value="KAJ8352198.1"/>
    <property type="molecule type" value="Genomic_DNA"/>
</dbReference>
<feature type="domain" description="Tyrosine-protein phosphatase" evidence="3">
    <location>
        <begin position="48"/>
        <end position="234"/>
    </location>
</feature>
<keyword evidence="5" id="KW-1185">Reference proteome</keyword>
<dbReference type="PANTHER" id="PTHR19134">
    <property type="entry name" value="RECEPTOR-TYPE TYROSINE-PROTEIN PHOSPHATASE"/>
    <property type="match status" value="1"/>
</dbReference>
<name>A0A9Q1F6U6_SYNKA</name>
<dbReference type="PROSITE" id="PS50055">
    <property type="entry name" value="TYR_PHOSPHATASE_PTP"/>
    <property type="match status" value="1"/>
</dbReference>
<dbReference type="Pfam" id="PF00102">
    <property type="entry name" value="Y_phosphatase"/>
    <property type="match status" value="1"/>
</dbReference>
<reference evidence="4" key="1">
    <citation type="journal article" date="2023" name="Science">
        <title>Genome structures resolve the early diversification of teleost fishes.</title>
        <authorList>
            <person name="Parey E."/>
            <person name="Louis A."/>
            <person name="Montfort J."/>
            <person name="Bouchez O."/>
            <person name="Roques C."/>
            <person name="Iampietro C."/>
            <person name="Lluch J."/>
            <person name="Castinel A."/>
            <person name="Donnadieu C."/>
            <person name="Desvignes T."/>
            <person name="Floi Bucao C."/>
            <person name="Jouanno E."/>
            <person name="Wen M."/>
            <person name="Mejri S."/>
            <person name="Dirks R."/>
            <person name="Jansen H."/>
            <person name="Henkel C."/>
            <person name="Chen W.J."/>
            <person name="Zahm M."/>
            <person name="Cabau C."/>
            <person name="Klopp C."/>
            <person name="Thompson A.W."/>
            <person name="Robinson-Rechavi M."/>
            <person name="Braasch I."/>
            <person name="Lecointre G."/>
            <person name="Bobe J."/>
            <person name="Postlethwait J.H."/>
            <person name="Berthelot C."/>
            <person name="Roest Crollius H."/>
            <person name="Guiguen Y."/>
        </authorList>
    </citation>
    <scope>NUCLEOTIDE SEQUENCE</scope>
    <source>
        <strain evidence="4">WJC10195</strain>
    </source>
</reference>
<dbReference type="Gene3D" id="3.90.190.10">
    <property type="entry name" value="Protein tyrosine phosphatase superfamily"/>
    <property type="match status" value="1"/>
</dbReference>
<evidence type="ECO:0000313" key="5">
    <source>
        <dbReference type="Proteomes" id="UP001152622"/>
    </source>
</evidence>
<dbReference type="PANTHER" id="PTHR19134:SF553">
    <property type="entry name" value="TYROSINE-PROTEIN PHOSPHATASE 10D-RELATED"/>
    <property type="match status" value="1"/>
</dbReference>
<accession>A0A9Q1F6U6</accession>
<dbReference type="EC" id="3.1.3.48" evidence="1"/>
<dbReference type="SUPFAM" id="SSF52266">
    <property type="entry name" value="SGNH hydrolase"/>
    <property type="match status" value="1"/>
</dbReference>
<evidence type="ECO:0000256" key="1">
    <source>
        <dbReference type="ARBA" id="ARBA00013064"/>
    </source>
</evidence>
<protein>
    <recommendedName>
        <fullName evidence="1">protein-tyrosine-phosphatase</fullName>
        <ecNumber evidence="1">3.1.3.48</ecNumber>
    </recommendedName>
</protein>
<dbReference type="AlphaFoldDB" id="A0A9Q1F6U6"/>
<dbReference type="PRINTS" id="PR00700">
    <property type="entry name" value="PRTYPHPHTASE"/>
</dbReference>
<dbReference type="Proteomes" id="UP001152622">
    <property type="component" value="Chromosome 8"/>
</dbReference>
<organism evidence="4 5">
    <name type="scientific">Synaphobranchus kaupii</name>
    <name type="common">Kaup's arrowtooth eel</name>
    <dbReference type="NCBI Taxonomy" id="118154"/>
    <lineage>
        <taxon>Eukaryota</taxon>
        <taxon>Metazoa</taxon>
        <taxon>Chordata</taxon>
        <taxon>Craniata</taxon>
        <taxon>Vertebrata</taxon>
        <taxon>Euteleostomi</taxon>
        <taxon>Actinopterygii</taxon>
        <taxon>Neopterygii</taxon>
        <taxon>Teleostei</taxon>
        <taxon>Anguilliformes</taxon>
        <taxon>Synaphobranchidae</taxon>
        <taxon>Synaphobranchus</taxon>
    </lineage>
</organism>
<sequence length="234" mass="27265">MTDCSLPRFWIIRSSLIARLQAHLGAFGRDQNLGLDCQITWAGRGGRRWEHLMPLLRLKRADIRDDPDVMVIHLGGNSIGTYGNTRISLMRRMKADIRQKHYYITTQGPLSQMVDDFWRMAWEWRCHSVVMLTELQEREYDKCFQYWPAEGTVTHGDYAVEMKADTLCDSFSLRDLVLTYVPESQTRLVRHFHFHGWPEIGIPAEGKGMIDFITAVQKQQQKSGNHPIVVHCRY</sequence>
<dbReference type="OrthoDB" id="6126005at2759"/>
<comment type="caution">
    <text evidence="4">The sequence shown here is derived from an EMBL/GenBank/DDBJ whole genome shotgun (WGS) entry which is preliminary data.</text>
</comment>
<dbReference type="GO" id="GO:0004725">
    <property type="term" value="F:protein tyrosine phosphatase activity"/>
    <property type="evidence" value="ECO:0007669"/>
    <property type="project" value="UniProtKB-EC"/>
</dbReference>
<evidence type="ECO:0000259" key="3">
    <source>
        <dbReference type="PROSITE" id="PS50055"/>
    </source>
</evidence>
<gene>
    <name evidence="4" type="ORF">SKAU_G00236740</name>
</gene>
<evidence type="ECO:0000256" key="2">
    <source>
        <dbReference type="ARBA" id="ARBA00022912"/>
    </source>
</evidence>
<dbReference type="InterPro" id="IPR000242">
    <property type="entry name" value="PTP_cat"/>
</dbReference>
<dbReference type="InterPro" id="IPR029021">
    <property type="entry name" value="Prot-tyrosine_phosphatase-like"/>
</dbReference>
<proteinExistence type="predicted"/>